<dbReference type="PANTHER" id="PTHR37042:SF4">
    <property type="entry name" value="OUTER MEMBRANE PROTEIN RV1973"/>
    <property type="match status" value="1"/>
</dbReference>
<keyword evidence="4" id="KW-1133">Transmembrane helix</keyword>
<feature type="transmembrane region" description="Helical" evidence="4">
    <location>
        <begin position="134"/>
        <end position="157"/>
    </location>
</feature>
<keyword evidence="2 4" id="KW-0472">Membrane</keyword>
<comment type="caution">
    <text evidence="5">The sequence shown here is derived from an EMBL/GenBank/DDBJ whole genome shotgun (WGS) entry which is preliminary data.</text>
</comment>
<dbReference type="GO" id="GO:0016020">
    <property type="term" value="C:membrane"/>
    <property type="evidence" value="ECO:0007669"/>
    <property type="project" value="UniProtKB-SubCell"/>
</dbReference>
<evidence type="ECO:0000256" key="1">
    <source>
        <dbReference type="ARBA" id="ARBA00004370"/>
    </source>
</evidence>
<keyword evidence="4" id="KW-0812">Transmembrane</keyword>
<evidence type="ECO:0000313" key="6">
    <source>
        <dbReference type="Proteomes" id="UP000247591"/>
    </source>
</evidence>
<feature type="compositionally biased region" description="Basic and acidic residues" evidence="3">
    <location>
        <begin position="82"/>
        <end position="96"/>
    </location>
</feature>
<dbReference type="EMBL" id="QJSP01000010">
    <property type="protein sequence ID" value="PYE15450.1"/>
    <property type="molecule type" value="Genomic_DNA"/>
</dbReference>
<dbReference type="OrthoDB" id="4377606at2"/>
<comment type="subcellular location">
    <subcellularLocation>
        <location evidence="1">Membrane</location>
    </subcellularLocation>
</comment>
<dbReference type="RefSeq" id="WP_110470792.1">
    <property type="nucleotide sequence ID" value="NZ_QJSP01000010.1"/>
</dbReference>
<evidence type="ECO:0000313" key="5">
    <source>
        <dbReference type="EMBL" id="PYE15450.1"/>
    </source>
</evidence>
<organism evidence="5 6">
    <name type="scientific">Williamsia limnetica</name>
    <dbReference type="NCBI Taxonomy" id="882452"/>
    <lineage>
        <taxon>Bacteria</taxon>
        <taxon>Bacillati</taxon>
        <taxon>Actinomycetota</taxon>
        <taxon>Actinomycetes</taxon>
        <taxon>Mycobacteriales</taxon>
        <taxon>Nocardiaceae</taxon>
        <taxon>Williamsia</taxon>
    </lineage>
</organism>
<accession>A0A318RSS9</accession>
<feature type="compositionally biased region" description="Basic and acidic residues" evidence="3">
    <location>
        <begin position="65"/>
        <end position="75"/>
    </location>
</feature>
<feature type="region of interest" description="Disordered" evidence="3">
    <location>
        <begin position="1"/>
        <end position="114"/>
    </location>
</feature>
<dbReference type="AlphaFoldDB" id="A0A318RSS9"/>
<evidence type="ECO:0000256" key="4">
    <source>
        <dbReference type="SAM" id="Phobius"/>
    </source>
</evidence>
<dbReference type="PANTHER" id="PTHR37042">
    <property type="entry name" value="OUTER MEMBRANE PROTEIN RV1973"/>
    <property type="match status" value="1"/>
</dbReference>
<name>A0A318RSS9_WILLI</name>
<keyword evidence="6" id="KW-1185">Reference proteome</keyword>
<reference evidence="5 6" key="1">
    <citation type="submission" date="2018-06" db="EMBL/GenBank/DDBJ databases">
        <title>Genomic Encyclopedia of Type Strains, Phase IV (KMG-IV): sequencing the most valuable type-strain genomes for metagenomic binning, comparative biology and taxonomic classification.</title>
        <authorList>
            <person name="Goeker M."/>
        </authorList>
    </citation>
    <scope>NUCLEOTIDE SEQUENCE [LARGE SCALE GENOMIC DNA]</scope>
    <source>
        <strain evidence="5 6">DSM 45521</strain>
    </source>
</reference>
<feature type="compositionally biased region" description="Low complexity" evidence="3">
    <location>
        <begin position="34"/>
        <end position="45"/>
    </location>
</feature>
<evidence type="ECO:0000256" key="2">
    <source>
        <dbReference type="ARBA" id="ARBA00023136"/>
    </source>
</evidence>
<evidence type="ECO:0000256" key="3">
    <source>
        <dbReference type="SAM" id="MobiDB-lite"/>
    </source>
</evidence>
<protein>
    <submittedName>
        <fullName evidence="5">Mce-associated membrane protein</fullName>
    </submittedName>
</protein>
<proteinExistence type="predicted"/>
<dbReference type="Proteomes" id="UP000247591">
    <property type="component" value="Unassembled WGS sequence"/>
</dbReference>
<gene>
    <name evidence="5" type="ORF">DFR67_110112</name>
</gene>
<sequence>MSPKAKVARTGDGDDATPAGAASTSQDEHETELALDPPAAAPSPEEGGKKSIAEPSPFDAEEFLEANRRNRDKMRAAAQAKRAKEAARARRRESPWWKRAPGADAGASQTPVGETDAVAAPPEYVDPVRTRSRWVVPALSVLLVAALVAAGVFAYLYREANDRANAADQINQLRPGAVESAKQYAGDLMTYDSADFGALDSRITDISTPEFATDFIEGSRQAREGSANAQAVATALVKDAGVVSISSTEAVLIVALDQTITSPQTARELPGGIPYQSRVKITLTREGDRWLISDFEVI</sequence>